<evidence type="ECO:0000256" key="4">
    <source>
        <dbReference type="ARBA" id="ARBA00022553"/>
    </source>
</evidence>
<dbReference type="SUPFAM" id="SSF55874">
    <property type="entry name" value="ATPase domain of HSP90 chaperone/DNA topoisomerase II/histidine kinase"/>
    <property type="match status" value="1"/>
</dbReference>
<dbReference type="GO" id="GO:0000155">
    <property type="term" value="F:phosphorelay sensor kinase activity"/>
    <property type="evidence" value="ECO:0007669"/>
    <property type="project" value="InterPro"/>
</dbReference>
<evidence type="ECO:0000256" key="2">
    <source>
        <dbReference type="ARBA" id="ARBA00004236"/>
    </source>
</evidence>
<evidence type="ECO:0000313" key="12">
    <source>
        <dbReference type="Proteomes" id="UP000432015"/>
    </source>
</evidence>
<dbReference type="InterPro" id="IPR036890">
    <property type="entry name" value="HATPase_C_sf"/>
</dbReference>
<proteinExistence type="predicted"/>
<dbReference type="CDD" id="cd00082">
    <property type="entry name" value="HisKA"/>
    <property type="match status" value="1"/>
</dbReference>
<evidence type="ECO:0000256" key="1">
    <source>
        <dbReference type="ARBA" id="ARBA00000085"/>
    </source>
</evidence>
<dbReference type="Pfam" id="PF00512">
    <property type="entry name" value="HisKA"/>
    <property type="match status" value="1"/>
</dbReference>
<evidence type="ECO:0000256" key="9">
    <source>
        <dbReference type="SAM" id="Phobius"/>
    </source>
</evidence>
<feature type="domain" description="Histidine kinase" evidence="10">
    <location>
        <begin position="157"/>
        <end position="372"/>
    </location>
</feature>
<dbReference type="SMART" id="SM00388">
    <property type="entry name" value="HisKA"/>
    <property type="match status" value="1"/>
</dbReference>
<comment type="subcellular location">
    <subcellularLocation>
        <location evidence="2">Cell membrane</location>
    </subcellularLocation>
</comment>
<gene>
    <name evidence="11" type="ORF">GNZ18_31670</name>
</gene>
<dbReference type="Gene3D" id="3.30.565.10">
    <property type="entry name" value="Histidine kinase-like ATPase, C-terminal domain"/>
    <property type="match status" value="1"/>
</dbReference>
<keyword evidence="6 11" id="KW-0418">Kinase</keyword>
<reference evidence="11 12" key="1">
    <citation type="submission" date="2019-11" db="EMBL/GenBank/DDBJ databases">
        <authorList>
            <person name="Cao P."/>
        </authorList>
    </citation>
    <scope>NUCLEOTIDE SEQUENCE [LARGE SCALE GENOMIC DNA]</scope>
    <source>
        <strain evidence="11 12">NEAU-AAG5</strain>
    </source>
</reference>
<dbReference type="PRINTS" id="PR00344">
    <property type="entry name" value="BCTRLSENSOR"/>
</dbReference>
<dbReference type="EMBL" id="WOFH01000013">
    <property type="protein sequence ID" value="MUN41128.1"/>
    <property type="molecule type" value="Genomic_DNA"/>
</dbReference>
<evidence type="ECO:0000256" key="5">
    <source>
        <dbReference type="ARBA" id="ARBA00022679"/>
    </source>
</evidence>
<dbReference type="GO" id="GO:0005886">
    <property type="term" value="C:plasma membrane"/>
    <property type="evidence" value="ECO:0007669"/>
    <property type="project" value="UniProtKB-SubCell"/>
</dbReference>
<dbReference type="InterPro" id="IPR050351">
    <property type="entry name" value="BphY/WalK/GraS-like"/>
</dbReference>
<dbReference type="CDD" id="cd00075">
    <property type="entry name" value="HATPase"/>
    <property type="match status" value="1"/>
</dbReference>
<protein>
    <recommendedName>
        <fullName evidence="8">Sensor-like histidine kinase SenX3</fullName>
        <ecNumber evidence="3">2.7.13.3</ecNumber>
    </recommendedName>
</protein>
<evidence type="ECO:0000256" key="7">
    <source>
        <dbReference type="ARBA" id="ARBA00023012"/>
    </source>
</evidence>
<dbReference type="SUPFAM" id="SSF47384">
    <property type="entry name" value="Homodimeric domain of signal transducing histidine kinase"/>
    <property type="match status" value="1"/>
</dbReference>
<dbReference type="SMART" id="SM00387">
    <property type="entry name" value="HATPase_c"/>
    <property type="match status" value="1"/>
</dbReference>
<dbReference type="PROSITE" id="PS50109">
    <property type="entry name" value="HIS_KIN"/>
    <property type="match status" value="1"/>
</dbReference>
<keyword evidence="7" id="KW-0902">Two-component regulatory system</keyword>
<dbReference type="GO" id="GO:0004721">
    <property type="term" value="F:phosphoprotein phosphatase activity"/>
    <property type="evidence" value="ECO:0007669"/>
    <property type="project" value="TreeGrafter"/>
</dbReference>
<dbReference type="PANTHER" id="PTHR45453:SF1">
    <property type="entry name" value="PHOSPHATE REGULON SENSOR PROTEIN PHOR"/>
    <property type="match status" value="1"/>
</dbReference>
<keyword evidence="4" id="KW-0597">Phosphoprotein</keyword>
<accession>A0A7K1L9N5</accession>
<name>A0A7K1L9N5_9ACTN</name>
<evidence type="ECO:0000256" key="8">
    <source>
        <dbReference type="ARBA" id="ARBA00039401"/>
    </source>
</evidence>
<dbReference type="AlphaFoldDB" id="A0A7K1L9N5"/>
<evidence type="ECO:0000256" key="6">
    <source>
        <dbReference type="ARBA" id="ARBA00022777"/>
    </source>
</evidence>
<dbReference type="InterPro" id="IPR004358">
    <property type="entry name" value="Sig_transdc_His_kin-like_C"/>
</dbReference>
<dbReference type="InterPro" id="IPR005467">
    <property type="entry name" value="His_kinase_dom"/>
</dbReference>
<feature type="transmembrane region" description="Helical" evidence="9">
    <location>
        <begin position="71"/>
        <end position="91"/>
    </location>
</feature>
<keyword evidence="9" id="KW-0472">Membrane</keyword>
<comment type="catalytic activity">
    <reaction evidence="1">
        <text>ATP + protein L-histidine = ADP + protein N-phospho-L-histidine.</text>
        <dbReference type="EC" id="2.7.13.3"/>
    </reaction>
</comment>
<keyword evidence="5" id="KW-0808">Transferase</keyword>
<organism evidence="11 12">
    <name type="scientific">Actinomadura litoris</name>
    <dbReference type="NCBI Taxonomy" id="2678616"/>
    <lineage>
        <taxon>Bacteria</taxon>
        <taxon>Bacillati</taxon>
        <taxon>Actinomycetota</taxon>
        <taxon>Actinomycetes</taxon>
        <taxon>Streptosporangiales</taxon>
        <taxon>Thermomonosporaceae</taxon>
        <taxon>Actinomadura</taxon>
    </lineage>
</organism>
<dbReference type="RefSeq" id="WP_156220311.1">
    <property type="nucleotide sequence ID" value="NZ_WOFH01000013.1"/>
</dbReference>
<dbReference type="EC" id="2.7.13.3" evidence="3"/>
<dbReference type="PANTHER" id="PTHR45453">
    <property type="entry name" value="PHOSPHATE REGULON SENSOR PROTEIN PHOR"/>
    <property type="match status" value="1"/>
</dbReference>
<dbReference type="Proteomes" id="UP000432015">
    <property type="component" value="Unassembled WGS sequence"/>
</dbReference>
<dbReference type="Gene3D" id="1.10.287.130">
    <property type="match status" value="1"/>
</dbReference>
<keyword evidence="9" id="KW-1133">Transmembrane helix</keyword>
<feature type="transmembrane region" description="Helical" evidence="9">
    <location>
        <begin position="6"/>
        <end position="29"/>
    </location>
</feature>
<dbReference type="InterPro" id="IPR003594">
    <property type="entry name" value="HATPase_dom"/>
</dbReference>
<dbReference type="InterPro" id="IPR036097">
    <property type="entry name" value="HisK_dim/P_sf"/>
</dbReference>
<evidence type="ECO:0000256" key="3">
    <source>
        <dbReference type="ARBA" id="ARBA00012438"/>
    </source>
</evidence>
<dbReference type="FunFam" id="1.10.287.130:FF:000001">
    <property type="entry name" value="Two-component sensor histidine kinase"/>
    <property type="match status" value="1"/>
</dbReference>
<keyword evidence="12" id="KW-1185">Reference proteome</keyword>
<comment type="caution">
    <text evidence="11">The sequence shown here is derived from an EMBL/GenBank/DDBJ whole genome shotgun (WGS) entry which is preliminary data.</text>
</comment>
<feature type="transmembrane region" description="Helical" evidence="9">
    <location>
        <begin position="41"/>
        <end position="65"/>
    </location>
</feature>
<dbReference type="Pfam" id="PF02518">
    <property type="entry name" value="HATPase_c"/>
    <property type="match status" value="1"/>
</dbReference>
<sequence length="372" mass="39405">MIPFEDLLWVVFYAALAALVVAAVALGLLYGLRGRSVATQLVVVGAATVLATISGILVISFMMLLNEHDRSVVLAVVTSAGLVAMAVSVLLGRRLVAANRVLVEAVRADRFTPPPDAHLPAELAELSRELGAAYDRLAAAHEREQALEASRRELVAWVSHDLRTPLAGLRAMAEALEDGVVADQGTVQRYHERIRVEVERLTEMVDDLFELSRIHAGALRLSRRRVGLGDLVAEAVAGAEPLARAKGVRLRGDVREGLPVQVDTGELGRALRNLVVNAIRHTPSDGAVEIVGDVQDGEARLTVADACGGIPEADLPRVFDVAFRGEAARTPGGGAGLGLAIARGIVEAHAGRIGVANVGPGCRFEVRLPLHV</sequence>
<dbReference type="GO" id="GO:0016036">
    <property type="term" value="P:cellular response to phosphate starvation"/>
    <property type="evidence" value="ECO:0007669"/>
    <property type="project" value="TreeGrafter"/>
</dbReference>
<keyword evidence="9" id="KW-0812">Transmembrane</keyword>
<evidence type="ECO:0000313" key="11">
    <source>
        <dbReference type="EMBL" id="MUN41128.1"/>
    </source>
</evidence>
<evidence type="ECO:0000259" key="10">
    <source>
        <dbReference type="PROSITE" id="PS50109"/>
    </source>
</evidence>
<dbReference type="InterPro" id="IPR003661">
    <property type="entry name" value="HisK_dim/P_dom"/>
</dbReference>